<keyword evidence="3" id="KW-1185">Reference proteome</keyword>
<dbReference type="PATRIC" id="fig|1705561.3.peg.2962"/>
<proteinExistence type="predicted"/>
<dbReference type="OrthoDB" id="2662584at2"/>
<dbReference type="Proteomes" id="UP000037688">
    <property type="component" value="Unassembled WGS sequence"/>
</dbReference>
<dbReference type="AlphaFoldDB" id="A0A0M9BNR7"/>
<organism evidence="2 3">
    <name type="scientific">Paenibacillus xylanivorans</name>
    <dbReference type="NCBI Taxonomy" id="1705561"/>
    <lineage>
        <taxon>Bacteria</taxon>
        <taxon>Bacillati</taxon>
        <taxon>Bacillota</taxon>
        <taxon>Bacilli</taxon>
        <taxon>Bacillales</taxon>
        <taxon>Paenibacillaceae</taxon>
        <taxon>Paenibacillus</taxon>
    </lineage>
</organism>
<keyword evidence="1" id="KW-1133">Transmembrane helix</keyword>
<keyword evidence="1" id="KW-0472">Membrane</keyword>
<protein>
    <submittedName>
        <fullName evidence="2">Uncharacterized protein</fullName>
    </submittedName>
</protein>
<gene>
    <name evidence="2" type="ORF">AMS66_15105</name>
</gene>
<evidence type="ECO:0000313" key="2">
    <source>
        <dbReference type="EMBL" id="KOY15943.1"/>
    </source>
</evidence>
<name>A0A0M9BNR7_9BACL</name>
<evidence type="ECO:0000313" key="3">
    <source>
        <dbReference type="Proteomes" id="UP000037688"/>
    </source>
</evidence>
<sequence length="63" mass="7137">MDRIRNYLFVSAGNFLAAYMIFPERTIGKSMIFAALMLLLSMGMDFMKSKSSSVIPHRSSKKV</sequence>
<feature type="transmembrane region" description="Helical" evidence="1">
    <location>
        <begin position="28"/>
        <end position="47"/>
    </location>
</feature>
<accession>A0A0M9BNR7</accession>
<dbReference type="EMBL" id="LITU01000059">
    <property type="protein sequence ID" value="KOY15943.1"/>
    <property type="molecule type" value="Genomic_DNA"/>
</dbReference>
<evidence type="ECO:0000256" key="1">
    <source>
        <dbReference type="SAM" id="Phobius"/>
    </source>
</evidence>
<reference evidence="2 3" key="1">
    <citation type="submission" date="2015-08" db="EMBL/GenBank/DDBJ databases">
        <title>Draft genome sequence of cellulolytic and xylanolytic Paenibacillus sp. A59, isolated from a decaying forest soil from Patagonia, Argentina.</title>
        <authorList>
            <person name="Ghio S."/>
            <person name="Caceres A.M."/>
            <person name="Talia P."/>
            <person name="Grasso D."/>
            <person name="Campos E."/>
        </authorList>
    </citation>
    <scope>NUCLEOTIDE SEQUENCE [LARGE SCALE GENOMIC DNA]</scope>
    <source>
        <strain evidence="2 3">A59</strain>
    </source>
</reference>
<dbReference type="RefSeq" id="WP_053781560.1">
    <property type="nucleotide sequence ID" value="NZ_LITU01000059.1"/>
</dbReference>
<keyword evidence="1" id="KW-0812">Transmembrane</keyword>
<comment type="caution">
    <text evidence="2">The sequence shown here is derived from an EMBL/GenBank/DDBJ whole genome shotgun (WGS) entry which is preliminary data.</text>
</comment>